<dbReference type="KEGG" id="elux:BTN50_0167"/>
<organism evidence="1 2">
    <name type="scientific">Candidatus Enterovibrio altilux</name>
    <dbReference type="NCBI Taxonomy" id="1927128"/>
    <lineage>
        <taxon>Bacteria</taxon>
        <taxon>Pseudomonadati</taxon>
        <taxon>Pseudomonadota</taxon>
        <taxon>Gammaproteobacteria</taxon>
        <taxon>Vibrionales</taxon>
        <taxon>Vibrionaceae</taxon>
        <taxon>Enterovibrio</taxon>
    </lineage>
</organism>
<dbReference type="Proteomes" id="UP000218160">
    <property type="component" value="Chromosome 1"/>
</dbReference>
<name>A0A291B6T5_9GAMM</name>
<reference evidence="2" key="1">
    <citation type="submission" date="2017-04" db="EMBL/GenBank/DDBJ databases">
        <title>Genome evolution of the luminous symbionts of deep sea anglerfish.</title>
        <authorList>
            <person name="Hendry T.A."/>
        </authorList>
    </citation>
    <scope>NUCLEOTIDE SEQUENCE [LARGE SCALE GENOMIC DNA]</scope>
</reference>
<keyword evidence="2" id="KW-1185">Reference proteome</keyword>
<accession>A0A291B6T5</accession>
<dbReference type="AlphaFoldDB" id="A0A291B6T5"/>
<dbReference type="EMBL" id="CP020660">
    <property type="protein sequence ID" value="ATF08708.1"/>
    <property type="molecule type" value="Genomic_DNA"/>
</dbReference>
<sequence>MHCKRTKTVNVAFKMKNTEIIQHLVIDFRELKACGEGEWKVKKHGTDGKR</sequence>
<protein>
    <submittedName>
        <fullName evidence="1">Mobile element protein</fullName>
    </submittedName>
</protein>
<gene>
    <name evidence="1" type="ORF">BTN50_0167</name>
</gene>
<evidence type="ECO:0000313" key="1">
    <source>
        <dbReference type="EMBL" id="ATF08708.1"/>
    </source>
</evidence>
<proteinExistence type="predicted"/>
<evidence type="ECO:0000313" key="2">
    <source>
        <dbReference type="Proteomes" id="UP000218160"/>
    </source>
</evidence>